<keyword evidence="2" id="KW-1185">Reference proteome</keyword>
<sequence>MVLKVNDRRTSCPCHDEFRGPRSDYVRQFVFRVRIGLSSFKNDSADCENLGVTIDEPCAAVIWPNLLLGRKMKEMNKKGM</sequence>
<organism evidence="1 2">
    <name type="scientific">Trichonephila clavipes</name>
    <name type="common">Golden silk orbweaver</name>
    <name type="synonym">Nephila clavipes</name>
    <dbReference type="NCBI Taxonomy" id="2585209"/>
    <lineage>
        <taxon>Eukaryota</taxon>
        <taxon>Metazoa</taxon>
        <taxon>Ecdysozoa</taxon>
        <taxon>Arthropoda</taxon>
        <taxon>Chelicerata</taxon>
        <taxon>Arachnida</taxon>
        <taxon>Araneae</taxon>
        <taxon>Araneomorphae</taxon>
        <taxon>Entelegynae</taxon>
        <taxon>Araneoidea</taxon>
        <taxon>Nephilidae</taxon>
        <taxon>Trichonephila</taxon>
    </lineage>
</organism>
<proteinExistence type="predicted"/>
<reference evidence="1" key="1">
    <citation type="submission" date="2020-08" db="EMBL/GenBank/DDBJ databases">
        <title>Multicomponent nature underlies the extraordinary mechanical properties of spider dragline silk.</title>
        <authorList>
            <person name="Kono N."/>
            <person name="Nakamura H."/>
            <person name="Mori M."/>
            <person name="Yoshida Y."/>
            <person name="Ohtoshi R."/>
            <person name="Malay A.D."/>
            <person name="Moran D.A.P."/>
            <person name="Tomita M."/>
            <person name="Numata K."/>
            <person name="Arakawa K."/>
        </authorList>
    </citation>
    <scope>NUCLEOTIDE SEQUENCE</scope>
</reference>
<gene>
    <name evidence="1" type="ORF">TNCV_3506111</name>
</gene>
<dbReference type="Proteomes" id="UP000887159">
    <property type="component" value="Unassembled WGS sequence"/>
</dbReference>
<accession>A0A8X6RYY7</accession>
<name>A0A8X6RYY7_TRICX</name>
<dbReference type="EMBL" id="BMAU01021233">
    <property type="protein sequence ID" value="GFY02731.1"/>
    <property type="molecule type" value="Genomic_DNA"/>
</dbReference>
<dbReference type="AlphaFoldDB" id="A0A8X6RYY7"/>
<protein>
    <submittedName>
        <fullName evidence="1">Uncharacterized protein</fullName>
    </submittedName>
</protein>
<evidence type="ECO:0000313" key="2">
    <source>
        <dbReference type="Proteomes" id="UP000887159"/>
    </source>
</evidence>
<evidence type="ECO:0000313" key="1">
    <source>
        <dbReference type="EMBL" id="GFY02731.1"/>
    </source>
</evidence>
<comment type="caution">
    <text evidence="1">The sequence shown here is derived from an EMBL/GenBank/DDBJ whole genome shotgun (WGS) entry which is preliminary data.</text>
</comment>